<feature type="compositionally biased region" description="Basic and acidic residues" evidence="1">
    <location>
        <begin position="278"/>
        <end position="327"/>
    </location>
</feature>
<dbReference type="InterPro" id="IPR007304">
    <property type="entry name" value="TAP46-like"/>
</dbReference>
<organism evidence="2 3">
    <name type="scientific">Paramecium primaurelia</name>
    <dbReference type="NCBI Taxonomy" id="5886"/>
    <lineage>
        <taxon>Eukaryota</taxon>
        <taxon>Sar</taxon>
        <taxon>Alveolata</taxon>
        <taxon>Ciliophora</taxon>
        <taxon>Intramacronucleata</taxon>
        <taxon>Oligohymenophorea</taxon>
        <taxon>Peniculida</taxon>
        <taxon>Parameciidae</taxon>
        <taxon>Paramecium</taxon>
    </lineage>
</organism>
<dbReference type="EMBL" id="CAJJDM010000007">
    <property type="protein sequence ID" value="CAD8046426.1"/>
    <property type="molecule type" value="Genomic_DNA"/>
</dbReference>
<name>A0A8S1K2G1_PARPR</name>
<sequence length="333" mass="40040">MNSEEEILKQFDTLLKQVNIFEEQTPGDDKLMELIEKFQQTQQAIIKQHIFSPNEEFNEIKTEHLKFFLLPYYVGWALTQLQNEDIRQKNIETSNYYVKEFLKLLRQYEILKGIQLKLFKSLMENDTLQINRDDKIANYKEQQLLNKQIQNLQKLDDDKLSREIITLQLNQKIISSFDILNTNQQELEILKFKSQMKKDKQLQQQYQDQQEKPIPKMKVWNIPKPTMQPQFFDPHCQHCQTESELRQKHVTEVWQPNAARLPNMTLEEFADSEMKFAKDQEAKMKKAQEEQQKLEQDKDDDKDYWADQQTLKDRNWDDWKDDNEKGAGNKMGR</sequence>
<dbReference type="PANTHER" id="PTHR10933:SF9">
    <property type="entry name" value="IMMUNOGLOBULIN-BINDING PROTEIN 1"/>
    <property type="match status" value="1"/>
</dbReference>
<comment type="caution">
    <text evidence="2">The sequence shown here is derived from an EMBL/GenBank/DDBJ whole genome shotgun (WGS) entry which is preliminary data.</text>
</comment>
<accession>A0A8S1K2G1</accession>
<dbReference type="Pfam" id="PF04177">
    <property type="entry name" value="TAP42"/>
    <property type="match status" value="1"/>
</dbReference>
<evidence type="ECO:0000256" key="1">
    <source>
        <dbReference type="SAM" id="MobiDB-lite"/>
    </source>
</evidence>
<dbReference type="GO" id="GO:0005829">
    <property type="term" value="C:cytosol"/>
    <property type="evidence" value="ECO:0007669"/>
    <property type="project" value="TreeGrafter"/>
</dbReference>
<dbReference type="AlphaFoldDB" id="A0A8S1K2G1"/>
<keyword evidence="3" id="KW-1185">Reference proteome</keyword>
<dbReference type="GO" id="GO:0009966">
    <property type="term" value="P:regulation of signal transduction"/>
    <property type="evidence" value="ECO:0007669"/>
    <property type="project" value="InterPro"/>
</dbReference>
<evidence type="ECO:0000313" key="3">
    <source>
        <dbReference type="Proteomes" id="UP000688137"/>
    </source>
</evidence>
<dbReference type="PANTHER" id="PTHR10933">
    <property type="entry name" value="IMMUNOGLOBULIN-BINDING PROTEIN 1"/>
    <property type="match status" value="1"/>
</dbReference>
<dbReference type="GO" id="GO:0051721">
    <property type="term" value="F:protein phosphatase 2A binding"/>
    <property type="evidence" value="ECO:0007669"/>
    <property type="project" value="TreeGrafter"/>
</dbReference>
<gene>
    <name evidence="2" type="ORF">PPRIM_AZ9-3.1.T0100346</name>
</gene>
<dbReference type="OMA" id="KDTHPWG"/>
<feature type="region of interest" description="Disordered" evidence="1">
    <location>
        <begin position="278"/>
        <end position="333"/>
    </location>
</feature>
<dbReference type="GO" id="GO:0035303">
    <property type="term" value="P:regulation of dephosphorylation"/>
    <property type="evidence" value="ECO:0007669"/>
    <property type="project" value="TreeGrafter"/>
</dbReference>
<evidence type="ECO:0000313" key="2">
    <source>
        <dbReference type="EMBL" id="CAD8046426.1"/>
    </source>
</evidence>
<proteinExistence type="predicted"/>
<protein>
    <submittedName>
        <fullName evidence="2">Uncharacterized protein</fullName>
    </submittedName>
</protein>
<reference evidence="2" key="1">
    <citation type="submission" date="2021-01" db="EMBL/GenBank/DDBJ databases">
        <authorList>
            <consortium name="Genoscope - CEA"/>
            <person name="William W."/>
        </authorList>
    </citation>
    <scope>NUCLEOTIDE SEQUENCE</scope>
</reference>
<dbReference type="Proteomes" id="UP000688137">
    <property type="component" value="Unassembled WGS sequence"/>
</dbReference>